<dbReference type="Pfam" id="PF05524">
    <property type="entry name" value="PEP-utilisers_N"/>
    <property type="match status" value="1"/>
</dbReference>
<evidence type="ECO:0000259" key="24">
    <source>
        <dbReference type="Pfam" id="PF05524"/>
    </source>
</evidence>
<accession>A0A2T0B638</accession>
<dbReference type="Pfam" id="PF00391">
    <property type="entry name" value="PEP-utilizers"/>
    <property type="match status" value="1"/>
</dbReference>
<dbReference type="Pfam" id="PF02896">
    <property type="entry name" value="PEP-utilizers_C"/>
    <property type="match status" value="1"/>
</dbReference>
<dbReference type="InterPro" id="IPR008279">
    <property type="entry name" value="PEP-util_enz_mobile_dom"/>
</dbReference>
<evidence type="ECO:0000256" key="5">
    <source>
        <dbReference type="ARBA" id="ARBA00007837"/>
    </source>
</evidence>
<evidence type="ECO:0000256" key="18">
    <source>
        <dbReference type="PIRSR" id="PIRSR000732-1"/>
    </source>
</evidence>
<evidence type="ECO:0000256" key="10">
    <source>
        <dbReference type="ARBA" id="ARBA00022597"/>
    </source>
</evidence>
<dbReference type="PIRSF" id="PIRSF000732">
    <property type="entry name" value="PTS_enzyme_I"/>
    <property type="match status" value="1"/>
</dbReference>
<keyword evidence="26" id="KW-1185">Reference proteome</keyword>
<dbReference type="NCBIfam" id="TIGR01417">
    <property type="entry name" value="PTS_I_fam"/>
    <property type="match status" value="1"/>
</dbReference>
<dbReference type="GO" id="GO:0046872">
    <property type="term" value="F:metal ion binding"/>
    <property type="evidence" value="ECO:0007669"/>
    <property type="project" value="UniProtKB-KW"/>
</dbReference>
<dbReference type="Gene3D" id="3.20.20.60">
    <property type="entry name" value="Phosphoenolpyruvate-binding domains"/>
    <property type="match status" value="1"/>
</dbReference>
<evidence type="ECO:0000256" key="1">
    <source>
        <dbReference type="ARBA" id="ARBA00000683"/>
    </source>
</evidence>
<dbReference type="GO" id="GO:0009401">
    <property type="term" value="P:phosphoenolpyruvate-dependent sugar phosphotransferase system"/>
    <property type="evidence" value="ECO:0007669"/>
    <property type="project" value="UniProtKB-KW"/>
</dbReference>
<evidence type="ECO:0000256" key="15">
    <source>
        <dbReference type="ARBA" id="ARBA00022842"/>
    </source>
</evidence>
<comment type="subcellular location">
    <subcellularLocation>
        <location evidence="4 17">Cytoplasm</location>
    </subcellularLocation>
</comment>
<evidence type="ECO:0000256" key="8">
    <source>
        <dbReference type="ARBA" id="ARBA00022448"/>
    </source>
</evidence>
<evidence type="ECO:0000259" key="23">
    <source>
        <dbReference type="Pfam" id="PF02896"/>
    </source>
</evidence>
<dbReference type="InterPro" id="IPR008731">
    <property type="entry name" value="PTS_EIN"/>
</dbReference>
<dbReference type="Gene3D" id="1.10.274.10">
    <property type="entry name" value="PtsI, HPr-binding domain"/>
    <property type="match status" value="1"/>
</dbReference>
<dbReference type="Proteomes" id="UP000239706">
    <property type="component" value="Unassembled WGS sequence"/>
</dbReference>
<keyword evidence="11 17" id="KW-0808">Transferase</keyword>
<comment type="similarity">
    <text evidence="5 17">Belongs to the PEP-utilizing enzyme family.</text>
</comment>
<dbReference type="InterPro" id="IPR050499">
    <property type="entry name" value="PEP-utilizing_PTS_enzyme"/>
</dbReference>
<organism evidence="25 26">
    <name type="scientific">Clostridium liquoris</name>
    <dbReference type="NCBI Taxonomy" id="1289519"/>
    <lineage>
        <taxon>Bacteria</taxon>
        <taxon>Bacillati</taxon>
        <taxon>Bacillota</taxon>
        <taxon>Clostridia</taxon>
        <taxon>Eubacteriales</taxon>
        <taxon>Clostridiaceae</taxon>
        <taxon>Clostridium</taxon>
    </lineage>
</organism>
<dbReference type="InterPro" id="IPR024692">
    <property type="entry name" value="PTS_EI"/>
</dbReference>
<feature type="domain" description="PEP-utilising enzyme C-terminal" evidence="23">
    <location>
        <begin position="252"/>
        <end position="539"/>
    </location>
</feature>
<evidence type="ECO:0000313" key="26">
    <source>
        <dbReference type="Proteomes" id="UP000239706"/>
    </source>
</evidence>
<dbReference type="AlphaFoldDB" id="A0A2T0B638"/>
<comment type="cofactor">
    <cofactor evidence="2 17 20">
        <name>Mg(2+)</name>
        <dbReference type="ChEBI" id="CHEBI:18420"/>
    </cofactor>
</comment>
<protein>
    <recommendedName>
        <fullName evidence="7 17">Phosphoenolpyruvate-protein phosphotransferase</fullName>
        <ecNumber evidence="6 17">2.7.3.9</ecNumber>
    </recommendedName>
    <alternativeName>
        <fullName evidence="16 17">Phosphotransferase system, enzyme I</fullName>
    </alternativeName>
</protein>
<feature type="active site" description="Tele-phosphohistidine intermediate" evidence="18">
    <location>
        <position position="187"/>
    </location>
</feature>
<evidence type="ECO:0000256" key="21">
    <source>
        <dbReference type="SAM" id="Coils"/>
    </source>
</evidence>
<dbReference type="PRINTS" id="PR01736">
    <property type="entry name" value="PHPHTRNFRASE"/>
</dbReference>
<evidence type="ECO:0000256" key="6">
    <source>
        <dbReference type="ARBA" id="ARBA00012232"/>
    </source>
</evidence>
<feature type="binding site" evidence="20">
    <location>
        <position position="429"/>
    </location>
    <ligand>
        <name>Mg(2+)</name>
        <dbReference type="ChEBI" id="CHEBI:18420"/>
    </ligand>
</feature>
<keyword evidence="25" id="KW-0670">Pyruvate</keyword>
<dbReference type="InterPro" id="IPR040442">
    <property type="entry name" value="Pyrv_kinase-like_dom_sf"/>
</dbReference>
<keyword evidence="8 17" id="KW-0813">Transport</keyword>
<feature type="binding site" evidence="20">
    <location>
        <position position="453"/>
    </location>
    <ligand>
        <name>Mg(2+)</name>
        <dbReference type="ChEBI" id="CHEBI:18420"/>
    </ligand>
</feature>
<dbReference type="InterPro" id="IPR036637">
    <property type="entry name" value="Phosphohistidine_dom_sf"/>
</dbReference>
<gene>
    <name evidence="25" type="primary">ptsI</name>
    <name evidence="25" type="ORF">CLLI_08250</name>
</gene>
<dbReference type="InterPro" id="IPR036618">
    <property type="entry name" value="PtsI_HPr-bd_sf"/>
</dbReference>
<evidence type="ECO:0000256" key="3">
    <source>
        <dbReference type="ARBA" id="ARBA00002728"/>
    </source>
</evidence>
<evidence type="ECO:0000259" key="22">
    <source>
        <dbReference type="Pfam" id="PF00391"/>
    </source>
</evidence>
<name>A0A2T0B638_9CLOT</name>
<evidence type="ECO:0000256" key="13">
    <source>
        <dbReference type="ARBA" id="ARBA00022723"/>
    </source>
</evidence>
<evidence type="ECO:0000313" key="25">
    <source>
        <dbReference type="EMBL" id="PRR79345.1"/>
    </source>
</evidence>
<dbReference type="SUPFAM" id="SSF52009">
    <property type="entry name" value="Phosphohistidine domain"/>
    <property type="match status" value="1"/>
</dbReference>
<comment type="caution">
    <text evidence="25">The sequence shown here is derived from an EMBL/GenBank/DDBJ whole genome shotgun (WGS) entry which is preliminary data.</text>
</comment>
<feature type="domain" description="PEP-utilising enzyme mobile" evidence="22">
    <location>
        <begin position="150"/>
        <end position="223"/>
    </location>
</feature>
<dbReference type="PANTHER" id="PTHR46244:SF3">
    <property type="entry name" value="PHOSPHOENOLPYRUVATE-PROTEIN PHOSPHOTRANSFERASE"/>
    <property type="match status" value="1"/>
</dbReference>
<dbReference type="PANTHER" id="PTHR46244">
    <property type="entry name" value="PHOSPHOENOLPYRUVATE-PROTEIN PHOSPHOTRANSFERASE"/>
    <property type="match status" value="1"/>
</dbReference>
<dbReference type="InterPro" id="IPR018274">
    <property type="entry name" value="PEP_util_AS"/>
</dbReference>
<dbReference type="EMBL" id="PVXO01000027">
    <property type="protein sequence ID" value="PRR79345.1"/>
    <property type="molecule type" value="Genomic_DNA"/>
</dbReference>
<keyword evidence="21" id="KW-0175">Coiled coil</keyword>
<reference evidence="25 26" key="1">
    <citation type="submission" date="2018-03" db="EMBL/GenBank/DDBJ databases">
        <title>Genome sequence of Clostridium liquoris DSM 100320.</title>
        <authorList>
            <person name="Poehlein A."/>
            <person name="Daniel R."/>
        </authorList>
    </citation>
    <scope>NUCLEOTIDE SEQUENCE [LARGE SCALE GENOMIC DNA]</scope>
    <source>
        <strain evidence="25 26">DSM 100320</strain>
    </source>
</reference>
<dbReference type="SUPFAM" id="SSF47831">
    <property type="entry name" value="Enzyme I of the PEP:sugar phosphotransferase system HPr-binding (sub)domain"/>
    <property type="match status" value="1"/>
</dbReference>
<feature type="binding site" evidence="19">
    <location>
        <position position="294"/>
    </location>
    <ligand>
        <name>phosphoenolpyruvate</name>
        <dbReference type="ChEBI" id="CHEBI:58702"/>
    </ligand>
</feature>
<feature type="domain" description="Phosphotransferase system enzyme I N-terminal" evidence="24">
    <location>
        <begin position="3"/>
        <end position="124"/>
    </location>
</feature>
<feature type="binding site" evidence="19">
    <location>
        <position position="463"/>
    </location>
    <ligand>
        <name>phosphoenolpyruvate</name>
        <dbReference type="ChEBI" id="CHEBI:58702"/>
    </ligand>
</feature>
<dbReference type="GO" id="GO:0016301">
    <property type="term" value="F:kinase activity"/>
    <property type="evidence" value="ECO:0007669"/>
    <property type="project" value="UniProtKB-KW"/>
</dbReference>
<feature type="active site" description="Proton donor" evidence="18">
    <location>
        <position position="500"/>
    </location>
</feature>
<dbReference type="EC" id="2.7.3.9" evidence="6 17"/>
<evidence type="ECO:0000256" key="14">
    <source>
        <dbReference type="ARBA" id="ARBA00022777"/>
    </source>
</evidence>
<keyword evidence="10 17" id="KW-0762">Sugar transport</keyword>
<feature type="binding site" evidence="19">
    <location>
        <begin position="452"/>
        <end position="453"/>
    </location>
    <ligand>
        <name>phosphoenolpyruvate</name>
        <dbReference type="ChEBI" id="CHEBI:58702"/>
    </ligand>
</feature>
<keyword evidence="9 17" id="KW-0963">Cytoplasm</keyword>
<dbReference type="InterPro" id="IPR015813">
    <property type="entry name" value="Pyrv/PenolPyrv_kinase-like_dom"/>
</dbReference>
<dbReference type="InterPro" id="IPR023151">
    <property type="entry name" value="PEP_util_CS"/>
</dbReference>
<keyword evidence="12 17" id="KW-0598">Phosphotransferase system</keyword>
<dbReference type="Gene3D" id="3.50.30.10">
    <property type="entry name" value="Phosphohistidine domain"/>
    <property type="match status" value="1"/>
</dbReference>
<evidence type="ECO:0000256" key="4">
    <source>
        <dbReference type="ARBA" id="ARBA00004496"/>
    </source>
</evidence>
<feature type="coiled-coil region" evidence="21">
    <location>
        <begin position="390"/>
        <end position="417"/>
    </location>
</feature>
<evidence type="ECO:0000256" key="16">
    <source>
        <dbReference type="ARBA" id="ARBA00033235"/>
    </source>
</evidence>
<proteinExistence type="inferred from homology"/>
<keyword evidence="14 17" id="KW-0418">Kinase</keyword>
<evidence type="ECO:0000256" key="11">
    <source>
        <dbReference type="ARBA" id="ARBA00022679"/>
    </source>
</evidence>
<evidence type="ECO:0000256" key="9">
    <source>
        <dbReference type="ARBA" id="ARBA00022490"/>
    </source>
</evidence>
<dbReference type="FunFam" id="3.20.20.60:FF:000007">
    <property type="entry name" value="Phosphoenolpyruvate-protein phosphotransferase"/>
    <property type="match status" value="1"/>
</dbReference>
<feature type="binding site" evidence="19">
    <location>
        <position position="330"/>
    </location>
    <ligand>
        <name>phosphoenolpyruvate</name>
        <dbReference type="ChEBI" id="CHEBI:58702"/>
    </ligand>
</feature>
<keyword evidence="15 17" id="KW-0460">Magnesium</keyword>
<dbReference type="SUPFAM" id="SSF51621">
    <property type="entry name" value="Phosphoenolpyruvate/pyruvate domain"/>
    <property type="match status" value="1"/>
</dbReference>
<dbReference type="InterPro" id="IPR000121">
    <property type="entry name" value="PEP_util_C"/>
</dbReference>
<dbReference type="GO" id="GO:0005737">
    <property type="term" value="C:cytoplasm"/>
    <property type="evidence" value="ECO:0007669"/>
    <property type="project" value="UniProtKB-SubCell"/>
</dbReference>
<dbReference type="PROSITE" id="PS00742">
    <property type="entry name" value="PEP_ENZYMES_2"/>
    <property type="match status" value="1"/>
</dbReference>
<keyword evidence="13 17" id="KW-0479">Metal-binding</keyword>
<dbReference type="PROSITE" id="PS00370">
    <property type="entry name" value="PEP_ENZYMES_PHOS_SITE"/>
    <property type="match status" value="1"/>
</dbReference>
<evidence type="ECO:0000256" key="19">
    <source>
        <dbReference type="PIRSR" id="PIRSR000732-2"/>
    </source>
</evidence>
<evidence type="ECO:0000256" key="12">
    <source>
        <dbReference type="ARBA" id="ARBA00022683"/>
    </source>
</evidence>
<evidence type="ECO:0000256" key="20">
    <source>
        <dbReference type="PIRSR" id="PIRSR000732-3"/>
    </source>
</evidence>
<sequence>MIKGISASSGIAIAKALVLKEEDNEVIKKDVTQYEAENERFKEAVEKGKKQLKSTINSTMEKLGEEKAKIFEAHLFMLDDPEFVGAISSKILAEKVNAEYALKTTSEELASMFEALDNDYMRERAADIRDVSNRITRILKGEENPSIGDIKEECIIIAKDLTPSDTAQIDKKKVLGFATEIGGVTSHSAIIARSIGIPAVLGIGKEINTIKENDLLILDGDNGIVIVNPDDETLNNYKGKMLKDWEFKKNLIQYKEAESITLDNRKVEVAANIGSVTDALNAINNGAEGIGLFRTEFLYMSKDELPSEKEQFNAYKEVLEKLKGKPVIIRTLDIGGDKKLPYLPIEQELNPFLGYRAIRLCLDRKDIFKTQLRALLRASVYGNLKIMFPMISNLQELREAKAVLEECKEELRKEKIDFNDKVEVGIMIEIPSAAIISDVLAKEVDFFSIGTNDLIQYTIAVDRMNEKVSYLYDFFNPAVLRLINMVIDNAHKEGKYVGMCGEMAGKTELIPLLLGMGLDEFSMSVSSVLKARGTIRNLKYEDCRKLVPKAMKLGTSMEIKKFLKDSVK</sequence>
<evidence type="ECO:0000256" key="7">
    <source>
        <dbReference type="ARBA" id="ARBA00016544"/>
    </source>
</evidence>
<evidence type="ECO:0000256" key="17">
    <source>
        <dbReference type="PIRNR" id="PIRNR000732"/>
    </source>
</evidence>
<comment type="function">
    <text evidence="3 17">General (non sugar-specific) component of the phosphoenolpyruvate-dependent sugar phosphotransferase system (sugar PTS). This major carbohydrate active-transport system catalyzes the phosphorylation of incoming sugar substrates concomitantly with their translocation across the cell membrane. Enzyme I transfers the phosphoryl group from phosphoenolpyruvate (PEP) to the phosphoryl carrier protein (HPr).</text>
</comment>
<evidence type="ECO:0000256" key="2">
    <source>
        <dbReference type="ARBA" id="ARBA00001946"/>
    </source>
</evidence>
<dbReference type="InterPro" id="IPR006318">
    <property type="entry name" value="PTS_EI-like"/>
</dbReference>
<dbReference type="GO" id="GO:0008965">
    <property type="term" value="F:phosphoenolpyruvate-protein phosphotransferase activity"/>
    <property type="evidence" value="ECO:0007669"/>
    <property type="project" value="UniProtKB-EC"/>
</dbReference>
<feature type="coiled-coil region" evidence="21">
    <location>
        <begin position="24"/>
        <end position="51"/>
    </location>
</feature>
<comment type="catalytic activity">
    <reaction evidence="1 17">
        <text>L-histidyl-[protein] + phosphoenolpyruvate = N(pros)-phospho-L-histidyl-[protein] + pyruvate</text>
        <dbReference type="Rhea" id="RHEA:23880"/>
        <dbReference type="Rhea" id="RHEA-COMP:9745"/>
        <dbReference type="Rhea" id="RHEA-COMP:9746"/>
        <dbReference type="ChEBI" id="CHEBI:15361"/>
        <dbReference type="ChEBI" id="CHEBI:29979"/>
        <dbReference type="ChEBI" id="CHEBI:58702"/>
        <dbReference type="ChEBI" id="CHEBI:64837"/>
        <dbReference type="EC" id="2.7.3.9"/>
    </reaction>
</comment>